<dbReference type="AlphaFoldDB" id="A0A9P6DZ26"/>
<proteinExistence type="predicted"/>
<gene>
    <name evidence="2" type="ORF">BS47DRAFT_1391570</name>
</gene>
<protein>
    <submittedName>
        <fullName evidence="2">Uncharacterized protein</fullName>
    </submittedName>
</protein>
<organism evidence="2 3">
    <name type="scientific">Hydnum rufescens UP504</name>
    <dbReference type="NCBI Taxonomy" id="1448309"/>
    <lineage>
        <taxon>Eukaryota</taxon>
        <taxon>Fungi</taxon>
        <taxon>Dikarya</taxon>
        <taxon>Basidiomycota</taxon>
        <taxon>Agaricomycotina</taxon>
        <taxon>Agaricomycetes</taxon>
        <taxon>Cantharellales</taxon>
        <taxon>Hydnaceae</taxon>
        <taxon>Hydnum</taxon>
    </lineage>
</organism>
<name>A0A9P6DZ26_9AGAM</name>
<feature type="region of interest" description="Disordered" evidence="1">
    <location>
        <begin position="39"/>
        <end position="60"/>
    </location>
</feature>
<sequence length="151" mass="16318">MTSPLIPGNKSSDDVLLHSFSEFASQYLGSKYRDVPNLQASAQKRPCSASSTPPSKPAPYLHLPLIRRANLEAADDVVWSTLPARKRKTPKRKARDSGIITTARFSLPLAAFGDSRGRPAKSTAKPAYRPPPKHAPHTTSVGCKPMAGDND</sequence>
<dbReference type="Proteomes" id="UP000886523">
    <property type="component" value="Unassembled WGS sequence"/>
</dbReference>
<evidence type="ECO:0000313" key="2">
    <source>
        <dbReference type="EMBL" id="KAF9515545.1"/>
    </source>
</evidence>
<evidence type="ECO:0000256" key="1">
    <source>
        <dbReference type="SAM" id="MobiDB-lite"/>
    </source>
</evidence>
<feature type="region of interest" description="Disordered" evidence="1">
    <location>
        <begin position="111"/>
        <end position="151"/>
    </location>
</feature>
<accession>A0A9P6DZ26</accession>
<keyword evidence="3" id="KW-1185">Reference proteome</keyword>
<dbReference type="EMBL" id="MU128949">
    <property type="protein sequence ID" value="KAF9515545.1"/>
    <property type="molecule type" value="Genomic_DNA"/>
</dbReference>
<reference evidence="2" key="1">
    <citation type="journal article" date="2020" name="Nat. Commun.">
        <title>Large-scale genome sequencing of mycorrhizal fungi provides insights into the early evolution of symbiotic traits.</title>
        <authorList>
            <person name="Miyauchi S."/>
            <person name="Kiss E."/>
            <person name="Kuo A."/>
            <person name="Drula E."/>
            <person name="Kohler A."/>
            <person name="Sanchez-Garcia M."/>
            <person name="Morin E."/>
            <person name="Andreopoulos B."/>
            <person name="Barry K.W."/>
            <person name="Bonito G."/>
            <person name="Buee M."/>
            <person name="Carver A."/>
            <person name="Chen C."/>
            <person name="Cichocki N."/>
            <person name="Clum A."/>
            <person name="Culley D."/>
            <person name="Crous P.W."/>
            <person name="Fauchery L."/>
            <person name="Girlanda M."/>
            <person name="Hayes R.D."/>
            <person name="Keri Z."/>
            <person name="LaButti K."/>
            <person name="Lipzen A."/>
            <person name="Lombard V."/>
            <person name="Magnuson J."/>
            <person name="Maillard F."/>
            <person name="Murat C."/>
            <person name="Nolan M."/>
            <person name="Ohm R.A."/>
            <person name="Pangilinan J."/>
            <person name="Pereira M.F."/>
            <person name="Perotto S."/>
            <person name="Peter M."/>
            <person name="Pfister S."/>
            <person name="Riley R."/>
            <person name="Sitrit Y."/>
            <person name="Stielow J.B."/>
            <person name="Szollosi G."/>
            <person name="Zifcakova L."/>
            <person name="Stursova M."/>
            <person name="Spatafora J.W."/>
            <person name="Tedersoo L."/>
            <person name="Vaario L.M."/>
            <person name="Yamada A."/>
            <person name="Yan M."/>
            <person name="Wang P."/>
            <person name="Xu J."/>
            <person name="Bruns T."/>
            <person name="Baldrian P."/>
            <person name="Vilgalys R."/>
            <person name="Dunand C."/>
            <person name="Henrissat B."/>
            <person name="Grigoriev I.V."/>
            <person name="Hibbett D."/>
            <person name="Nagy L.G."/>
            <person name="Martin F.M."/>
        </authorList>
    </citation>
    <scope>NUCLEOTIDE SEQUENCE</scope>
    <source>
        <strain evidence="2">UP504</strain>
    </source>
</reference>
<evidence type="ECO:0000313" key="3">
    <source>
        <dbReference type="Proteomes" id="UP000886523"/>
    </source>
</evidence>
<comment type="caution">
    <text evidence="2">The sequence shown here is derived from an EMBL/GenBank/DDBJ whole genome shotgun (WGS) entry which is preliminary data.</text>
</comment>